<protein>
    <submittedName>
        <fullName evidence="8">Response regulator</fullName>
    </submittedName>
</protein>
<evidence type="ECO:0000256" key="1">
    <source>
        <dbReference type="ARBA" id="ARBA00022553"/>
    </source>
</evidence>
<dbReference type="AlphaFoldDB" id="A0A7X6DQX5"/>
<evidence type="ECO:0000313" key="8">
    <source>
        <dbReference type="EMBL" id="NKE71684.1"/>
    </source>
</evidence>
<evidence type="ECO:0000256" key="3">
    <source>
        <dbReference type="ARBA" id="ARBA00023015"/>
    </source>
</evidence>
<sequence>MMKKKILVVSQENYIGELLRAELMEEGYEASLADSSEKAFSKYRQDFPDIVLIDTVLSDIDSADVLRCFREGNASPPVVIWSAYDTGGDENLWWVSEAYIMNTASFFKIKKKIKELCPCR</sequence>
<comment type="caution">
    <text evidence="8">The sequence shown here is derived from an EMBL/GenBank/DDBJ whole genome shotgun (WGS) entry which is preliminary data.</text>
</comment>
<proteinExistence type="predicted"/>
<evidence type="ECO:0000256" key="6">
    <source>
        <dbReference type="PROSITE-ProRule" id="PRU00169"/>
    </source>
</evidence>
<dbReference type="Proteomes" id="UP000534783">
    <property type="component" value="Unassembled WGS sequence"/>
</dbReference>
<dbReference type="SUPFAM" id="SSF52172">
    <property type="entry name" value="CheY-like"/>
    <property type="match status" value="1"/>
</dbReference>
<dbReference type="RefSeq" id="WP_168060542.1">
    <property type="nucleotide sequence ID" value="NZ_VTOW01000002.1"/>
</dbReference>
<keyword evidence="4" id="KW-0238">DNA-binding</keyword>
<keyword evidence="5" id="KW-0804">Transcription</keyword>
<dbReference type="EMBL" id="VTOW01000002">
    <property type="protein sequence ID" value="NKE71684.1"/>
    <property type="molecule type" value="Genomic_DNA"/>
</dbReference>
<feature type="domain" description="Response regulatory" evidence="7">
    <location>
        <begin position="5"/>
        <end position="117"/>
    </location>
</feature>
<dbReference type="InterPro" id="IPR001789">
    <property type="entry name" value="Sig_transdc_resp-reg_receiver"/>
</dbReference>
<keyword evidence="2" id="KW-0902">Two-component regulatory system</keyword>
<dbReference type="PROSITE" id="PS50110">
    <property type="entry name" value="RESPONSE_REGULATORY"/>
    <property type="match status" value="1"/>
</dbReference>
<feature type="modified residue" description="4-aspartylphosphate" evidence="6">
    <location>
        <position position="54"/>
    </location>
</feature>
<gene>
    <name evidence="8" type="ORF">MNODULE_13135</name>
</gene>
<dbReference type="GO" id="GO:0032993">
    <property type="term" value="C:protein-DNA complex"/>
    <property type="evidence" value="ECO:0007669"/>
    <property type="project" value="TreeGrafter"/>
</dbReference>
<dbReference type="PANTHER" id="PTHR48111:SF1">
    <property type="entry name" value="TWO-COMPONENT RESPONSE REGULATOR ORR33"/>
    <property type="match status" value="1"/>
</dbReference>
<evidence type="ECO:0000256" key="5">
    <source>
        <dbReference type="ARBA" id="ARBA00023163"/>
    </source>
</evidence>
<dbReference type="Pfam" id="PF00072">
    <property type="entry name" value="Response_reg"/>
    <property type="match status" value="1"/>
</dbReference>
<dbReference type="InterPro" id="IPR039420">
    <property type="entry name" value="WalR-like"/>
</dbReference>
<evidence type="ECO:0000256" key="2">
    <source>
        <dbReference type="ARBA" id="ARBA00023012"/>
    </source>
</evidence>
<organism evidence="8 9">
    <name type="scientific">Candidatus Manganitrophus noduliformans</name>
    <dbReference type="NCBI Taxonomy" id="2606439"/>
    <lineage>
        <taxon>Bacteria</taxon>
        <taxon>Pseudomonadati</taxon>
        <taxon>Nitrospirota</taxon>
        <taxon>Nitrospiria</taxon>
        <taxon>Candidatus Troglogloeales</taxon>
        <taxon>Candidatus Manganitrophaceae</taxon>
        <taxon>Candidatus Manganitrophus</taxon>
    </lineage>
</organism>
<dbReference type="GO" id="GO:0000976">
    <property type="term" value="F:transcription cis-regulatory region binding"/>
    <property type="evidence" value="ECO:0007669"/>
    <property type="project" value="TreeGrafter"/>
</dbReference>
<reference evidence="8 9" key="1">
    <citation type="journal article" date="2020" name="Nature">
        <title>Bacterial chemolithoautotrophy via manganese oxidation.</title>
        <authorList>
            <person name="Yu H."/>
            <person name="Leadbetter J.R."/>
        </authorList>
    </citation>
    <scope>NUCLEOTIDE SEQUENCE [LARGE SCALE GENOMIC DNA]</scope>
    <source>
        <strain evidence="8 9">Mn-1</strain>
    </source>
</reference>
<dbReference type="GO" id="GO:0005829">
    <property type="term" value="C:cytosol"/>
    <property type="evidence" value="ECO:0007669"/>
    <property type="project" value="TreeGrafter"/>
</dbReference>
<evidence type="ECO:0000256" key="4">
    <source>
        <dbReference type="ARBA" id="ARBA00023125"/>
    </source>
</evidence>
<keyword evidence="3" id="KW-0805">Transcription regulation</keyword>
<dbReference type="Gene3D" id="3.40.50.2300">
    <property type="match status" value="1"/>
</dbReference>
<keyword evidence="1 6" id="KW-0597">Phosphoprotein</keyword>
<name>A0A7X6DQX5_9BACT</name>
<dbReference type="GO" id="GO:0006355">
    <property type="term" value="P:regulation of DNA-templated transcription"/>
    <property type="evidence" value="ECO:0007669"/>
    <property type="project" value="TreeGrafter"/>
</dbReference>
<evidence type="ECO:0000313" key="9">
    <source>
        <dbReference type="Proteomes" id="UP000534783"/>
    </source>
</evidence>
<dbReference type="InterPro" id="IPR011006">
    <property type="entry name" value="CheY-like_superfamily"/>
</dbReference>
<keyword evidence="9" id="KW-1185">Reference proteome</keyword>
<dbReference type="PANTHER" id="PTHR48111">
    <property type="entry name" value="REGULATOR OF RPOS"/>
    <property type="match status" value="1"/>
</dbReference>
<accession>A0A7X6DQX5</accession>
<evidence type="ECO:0000259" key="7">
    <source>
        <dbReference type="PROSITE" id="PS50110"/>
    </source>
</evidence>
<dbReference type="GO" id="GO:0000156">
    <property type="term" value="F:phosphorelay response regulator activity"/>
    <property type="evidence" value="ECO:0007669"/>
    <property type="project" value="TreeGrafter"/>
</dbReference>